<dbReference type="GO" id="GO:0000105">
    <property type="term" value="P:L-histidine biosynthetic process"/>
    <property type="evidence" value="ECO:0007669"/>
    <property type="project" value="UniProtKB-UniRule"/>
</dbReference>
<dbReference type="SUPFAM" id="SSF101386">
    <property type="entry name" value="all-alpha NTP pyrophosphatases"/>
    <property type="match status" value="1"/>
</dbReference>
<evidence type="ECO:0000256" key="1">
    <source>
        <dbReference type="ARBA" id="ARBA00001460"/>
    </source>
</evidence>
<dbReference type="HOGENOM" id="CLU_123337_0_0_2"/>
<dbReference type="GO" id="GO:0005524">
    <property type="term" value="F:ATP binding"/>
    <property type="evidence" value="ECO:0007669"/>
    <property type="project" value="UniProtKB-KW"/>
</dbReference>
<dbReference type="InterPro" id="IPR021130">
    <property type="entry name" value="PRib-ATP_PPHydrolase-like"/>
</dbReference>
<comment type="subcellular location">
    <subcellularLocation>
        <location evidence="8">Cytoplasm</location>
    </subcellularLocation>
</comment>
<dbReference type="EC" id="3.6.1.31" evidence="8"/>
<dbReference type="eggNOG" id="arCOG02677">
    <property type="taxonomic scope" value="Archaea"/>
</dbReference>
<comment type="catalytic activity">
    <reaction evidence="1 8">
        <text>1-(5-phospho-beta-D-ribosyl)-ATP + H2O = 1-(5-phospho-beta-D-ribosyl)-5'-AMP + diphosphate + H(+)</text>
        <dbReference type="Rhea" id="RHEA:22828"/>
        <dbReference type="ChEBI" id="CHEBI:15377"/>
        <dbReference type="ChEBI" id="CHEBI:15378"/>
        <dbReference type="ChEBI" id="CHEBI:33019"/>
        <dbReference type="ChEBI" id="CHEBI:59457"/>
        <dbReference type="ChEBI" id="CHEBI:73183"/>
        <dbReference type="EC" id="3.6.1.31"/>
    </reaction>
</comment>
<dbReference type="NCBIfam" id="TIGR03188">
    <property type="entry name" value="histidine_hisI"/>
    <property type="match status" value="1"/>
</dbReference>
<sequence length="92" mass="10933">MLEELQEIVEERKRNPTPDSYTAKLLYHEKGEDKVLEKFGEEAVELILACKNKDKESIVYEAADLLYHFVVLLSKFDVKVEEVYDELRRRKK</sequence>
<dbReference type="GeneID" id="8780080"/>
<keyword evidence="5 8" id="KW-0378">Hydrolase</keyword>
<reference evidence="9 10" key="2">
    <citation type="journal article" date="2011" name="Stand. Genomic Sci.">
        <title>Complete genome sequence of Ferroglobus placidus AEDII12DO.</title>
        <authorList>
            <person name="Anderson I."/>
            <person name="Risso C."/>
            <person name="Holmes D."/>
            <person name="Lucas S."/>
            <person name="Copeland A."/>
            <person name="Lapidus A."/>
            <person name="Cheng J.F."/>
            <person name="Bruce D."/>
            <person name="Goodwin L."/>
            <person name="Pitluck S."/>
            <person name="Saunders E."/>
            <person name="Brettin T."/>
            <person name="Detter J.C."/>
            <person name="Han C."/>
            <person name="Tapia R."/>
            <person name="Larimer F."/>
            <person name="Land M."/>
            <person name="Hauser L."/>
            <person name="Woyke T."/>
            <person name="Lovley D."/>
            <person name="Kyrpides N."/>
            <person name="Ivanova N."/>
        </authorList>
    </citation>
    <scope>NUCLEOTIDE SEQUENCE [LARGE SCALE GENOMIC DNA]</scope>
    <source>
        <strain evidence="10">DSM 10642 / AEDII12DO</strain>
    </source>
</reference>
<evidence type="ECO:0000256" key="2">
    <source>
        <dbReference type="ARBA" id="ARBA00005204"/>
    </source>
</evidence>
<keyword evidence="3 8" id="KW-0028">Amino-acid biosynthesis</keyword>
<dbReference type="PaxDb" id="589924-Ferp_2535"/>
<evidence type="ECO:0000256" key="8">
    <source>
        <dbReference type="HAMAP-Rule" id="MF_01020"/>
    </source>
</evidence>
<dbReference type="CDD" id="cd11534">
    <property type="entry name" value="NTP-PPase_HisIE_like"/>
    <property type="match status" value="1"/>
</dbReference>
<comment type="similarity">
    <text evidence="8">Belongs to the PRA-PH family.</text>
</comment>
<proteinExistence type="inferred from homology"/>
<keyword evidence="10" id="KW-1185">Reference proteome</keyword>
<dbReference type="KEGG" id="fpl:Ferp_2535"/>
<dbReference type="GO" id="GO:0005737">
    <property type="term" value="C:cytoplasm"/>
    <property type="evidence" value="ECO:0007669"/>
    <property type="project" value="UniProtKB-SubCell"/>
</dbReference>
<dbReference type="HAMAP" id="MF_01020">
    <property type="entry name" value="HisE"/>
    <property type="match status" value="1"/>
</dbReference>
<reference evidence="10" key="1">
    <citation type="submission" date="2010-02" db="EMBL/GenBank/DDBJ databases">
        <title>Complete sequence of Ferroglobus placidus DSM 10642.</title>
        <authorList>
            <consortium name="US DOE Joint Genome Institute"/>
            <person name="Lucas S."/>
            <person name="Copeland A."/>
            <person name="Lapidus A."/>
            <person name="Cheng J.-F."/>
            <person name="Bruce D."/>
            <person name="Goodwin L."/>
            <person name="Pitluck S."/>
            <person name="Saunders E."/>
            <person name="Brettin T."/>
            <person name="Detter J.C."/>
            <person name="Han C."/>
            <person name="Tapia R."/>
            <person name="Larimer F."/>
            <person name="Land M."/>
            <person name="Hauser L."/>
            <person name="Kyrpides N."/>
            <person name="Ivanova N."/>
            <person name="Holmes D."/>
            <person name="Lovley D."/>
            <person name="Kyrpides N."/>
            <person name="Anderson I.J."/>
            <person name="Woyke T."/>
        </authorList>
    </citation>
    <scope>NUCLEOTIDE SEQUENCE [LARGE SCALE GENOMIC DNA]</scope>
    <source>
        <strain evidence="10">DSM 10642 / AEDII12DO</strain>
    </source>
</reference>
<dbReference type="InterPro" id="IPR008179">
    <property type="entry name" value="HisE"/>
</dbReference>
<dbReference type="EMBL" id="CP001899">
    <property type="protein sequence ID" value="ADC66641.1"/>
    <property type="molecule type" value="Genomic_DNA"/>
</dbReference>
<evidence type="ECO:0000256" key="6">
    <source>
        <dbReference type="ARBA" id="ARBA00022840"/>
    </source>
</evidence>
<dbReference type="OrthoDB" id="39686at2157"/>
<keyword evidence="4 8" id="KW-0547">Nucleotide-binding</keyword>
<accession>D3S2S9</accession>
<name>D3S2S9_FERPA</name>
<dbReference type="Proteomes" id="UP000002613">
    <property type="component" value="Chromosome"/>
</dbReference>
<evidence type="ECO:0000313" key="10">
    <source>
        <dbReference type="Proteomes" id="UP000002613"/>
    </source>
</evidence>
<keyword evidence="8" id="KW-0963">Cytoplasm</keyword>
<keyword evidence="7 8" id="KW-0368">Histidine biosynthesis</keyword>
<evidence type="ECO:0000256" key="5">
    <source>
        <dbReference type="ARBA" id="ARBA00022801"/>
    </source>
</evidence>
<dbReference type="AlphaFoldDB" id="D3S2S9"/>
<evidence type="ECO:0000256" key="3">
    <source>
        <dbReference type="ARBA" id="ARBA00022605"/>
    </source>
</evidence>
<dbReference type="UniPathway" id="UPA00031">
    <property type="reaction ID" value="UER00007"/>
</dbReference>
<dbReference type="RefSeq" id="WP_012966973.1">
    <property type="nucleotide sequence ID" value="NC_013849.1"/>
</dbReference>
<comment type="pathway">
    <text evidence="2 8">Amino-acid biosynthesis; L-histidine biosynthesis; L-histidine from 5-phospho-alpha-D-ribose 1-diphosphate: step 2/9.</text>
</comment>
<dbReference type="NCBIfam" id="NF001611">
    <property type="entry name" value="PRK00400.1-3"/>
    <property type="match status" value="1"/>
</dbReference>
<evidence type="ECO:0000256" key="4">
    <source>
        <dbReference type="ARBA" id="ARBA00022741"/>
    </source>
</evidence>
<evidence type="ECO:0000256" key="7">
    <source>
        <dbReference type="ARBA" id="ARBA00023102"/>
    </source>
</evidence>
<organism evidence="9 10">
    <name type="scientific">Ferroglobus placidus (strain DSM 10642 / AEDII12DO)</name>
    <dbReference type="NCBI Taxonomy" id="589924"/>
    <lineage>
        <taxon>Archaea</taxon>
        <taxon>Methanobacteriati</taxon>
        <taxon>Methanobacteriota</taxon>
        <taxon>Archaeoglobi</taxon>
        <taxon>Archaeoglobales</taxon>
        <taxon>Archaeoglobaceae</taxon>
        <taxon>Ferroglobus</taxon>
    </lineage>
</organism>
<dbReference type="Gene3D" id="1.10.287.1080">
    <property type="entry name" value="MazG-like"/>
    <property type="match status" value="1"/>
</dbReference>
<protein>
    <recommendedName>
        <fullName evidence="8">Phosphoribosyl-ATP pyrophosphatase</fullName>
        <shortName evidence="8">PRA-PH</shortName>
        <ecNumber evidence="8">3.6.1.31</ecNumber>
    </recommendedName>
</protein>
<dbReference type="PANTHER" id="PTHR42945:SF1">
    <property type="entry name" value="HISTIDINE BIOSYNTHESIS BIFUNCTIONAL PROTEIN HIS7"/>
    <property type="match status" value="1"/>
</dbReference>
<dbReference type="PANTHER" id="PTHR42945">
    <property type="entry name" value="HISTIDINE BIOSYNTHESIS BIFUNCTIONAL PROTEIN"/>
    <property type="match status" value="1"/>
</dbReference>
<gene>
    <name evidence="8" type="primary">hisE</name>
    <name evidence="9" type="ordered locus">Ferp_2535</name>
</gene>
<dbReference type="GO" id="GO:0004636">
    <property type="term" value="F:phosphoribosyl-ATP diphosphatase activity"/>
    <property type="evidence" value="ECO:0007669"/>
    <property type="project" value="UniProtKB-UniRule"/>
</dbReference>
<keyword evidence="6 8" id="KW-0067">ATP-binding</keyword>
<dbReference type="Pfam" id="PF01503">
    <property type="entry name" value="PRA-PH"/>
    <property type="match status" value="1"/>
</dbReference>
<dbReference type="STRING" id="589924.Ferp_2535"/>
<evidence type="ECO:0000313" key="9">
    <source>
        <dbReference type="EMBL" id="ADC66641.1"/>
    </source>
</evidence>